<dbReference type="InterPro" id="IPR044878">
    <property type="entry name" value="UbiA_sf"/>
</dbReference>
<evidence type="ECO:0000256" key="1">
    <source>
        <dbReference type="ARBA" id="ARBA00004141"/>
    </source>
</evidence>
<feature type="transmembrane region" description="Helical" evidence="6">
    <location>
        <begin position="310"/>
        <end position="328"/>
    </location>
</feature>
<dbReference type="AlphaFoldDB" id="A0A0F3GRG0"/>
<feature type="transmembrane region" description="Helical" evidence="6">
    <location>
        <begin position="84"/>
        <end position="103"/>
    </location>
</feature>
<dbReference type="Gene3D" id="1.10.357.140">
    <property type="entry name" value="UbiA prenyltransferase"/>
    <property type="match status" value="1"/>
</dbReference>
<reference evidence="7 8" key="1">
    <citation type="submission" date="2015-02" db="EMBL/GenBank/DDBJ databases">
        <title>Single-cell genomics of uncultivated deep-branching MTB reveals a conserved set of magnetosome genes.</title>
        <authorList>
            <person name="Kolinko S."/>
            <person name="Richter M."/>
            <person name="Glockner F.O."/>
            <person name="Brachmann A."/>
            <person name="Schuler D."/>
        </authorList>
    </citation>
    <scope>NUCLEOTIDE SEQUENCE [LARGE SCALE GENOMIC DNA]</scope>
    <source>
        <strain evidence="7">TM-1</strain>
    </source>
</reference>
<feature type="transmembrane region" description="Helical" evidence="6">
    <location>
        <begin position="153"/>
        <end position="172"/>
    </location>
</feature>
<gene>
    <name evidence="7" type="ORF">MBAV_003318</name>
</gene>
<evidence type="ECO:0000256" key="6">
    <source>
        <dbReference type="SAM" id="Phobius"/>
    </source>
</evidence>
<keyword evidence="7" id="KW-0808">Transferase</keyword>
<feature type="transmembrane region" description="Helical" evidence="6">
    <location>
        <begin position="123"/>
        <end position="147"/>
    </location>
</feature>
<dbReference type="NCBIfam" id="NF008978">
    <property type="entry name" value="PRK12324.1-4"/>
    <property type="match status" value="1"/>
</dbReference>
<feature type="transmembrane region" description="Helical" evidence="6">
    <location>
        <begin position="273"/>
        <end position="290"/>
    </location>
</feature>
<dbReference type="GO" id="GO:0016757">
    <property type="term" value="F:glycosyltransferase activity"/>
    <property type="evidence" value="ECO:0007669"/>
    <property type="project" value="UniProtKB-KW"/>
</dbReference>
<keyword evidence="2" id="KW-1003">Cell membrane</keyword>
<keyword evidence="8" id="KW-1185">Reference proteome</keyword>
<accession>A0A0F3GRG0</accession>
<organism evidence="7 8">
    <name type="scientific">Candidatus Magnetobacterium bavaricum</name>
    <dbReference type="NCBI Taxonomy" id="29290"/>
    <lineage>
        <taxon>Bacteria</taxon>
        <taxon>Pseudomonadati</taxon>
        <taxon>Nitrospirota</taxon>
        <taxon>Thermodesulfovibrionia</taxon>
        <taxon>Thermodesulfovibrionales</taxon>
        <taxon>Candidatus Magnetobacteriaceae</taxon>
        <taxon>Candidatus Magnetobacterium</taxon>
    </lineage>
</organism>
<keyword evidence="4 6" id="KW-1133">Transmembrane helix</keyword>
<dbReference type="GO" id="GO:0016020">
    <property type="term" value="C:membrane"/>
    <property type="evidence" value="ECO:0007669"/>
    <property type="project" value="UniProtKB-SubCell"/>
</dbReference>
<evidence type="ECO:0000256" key="4">
    <source>
        <dbReference type="ARBA" id="ARBA00022989"/>
    </source>
</evidence>
<dbReference type="Pfam" id="PF01040">
    <property type="entry name" value="UbiA"/>
    <property type="match status" value="1"/>
</dbReference>
<dbReference type="Proteomes" id="UP000033423">
    <property type="component" value="Unassembled WGS sequence"/>
</dbReference>
<evidence type="ECO:0000256" key="2">
    <source>
        <dbReference type="ARBA" id="ARBA00022475"/>
    </source>
</evidence>
<protein>
    <submittedName>
        <fullName evidence="7">Phosphoribose diphosphate:decaprenyl-phosphate phosphoribosyltransferase</fullName>
    </submittedName>
</protein>
<dbReference type="InterPro" id="IPR000537">
    <property type="entry name" value="UbiA_prenyltransferase"/>
</dbReference>
<keyword evidence="3 6" id="KW-0812">Transmembrane</keyword>
<name>A0A0F3GRG0_9BACT</name>
<dbReference type="CDD" id="cd13963">
    <property type="entry name" value="PT_UbiA_2"/>
    <property type="match status" value="1"/>
</dbReference>
<proteinExistence type="predicted"/>
<comment type="subcellular location">
    <subcellularLocation>
        <location evidence="1">Membrane</location>
        <topology evidence="1">Multi-pass membrane protein</topology>
    </subcellularLocation>
</comment>
<dbReference type="EMBL" id="LACI01001428">
    <property type="protein sequence ID" value="KJU84491.1"/>
    <property type="molecule type" value="Genomic_DNA"/>
</dbReference>
<evidence type="ECO:0000313" key="8">
    <source>
        <dbReference type="Proteomes" id="UP000033423"/>
    </source>
</evidence>
<keyword evidence="7" id="KW-0328">Glycosyltransferase</keyword>
<feature type="transmembrane region" description="Helical" evidence="6">
    <location>
        <begin position="61"/>
        <end position="78"/>
    </location>
</feature>
<sequence>MGLREVSATPRHKRGKALHSFFVLQVIETPLYFSRDYLNNDIIKSLAEIKNYIRLLRPRHWLKNFFVLAAAFFGAELFRPDRMALAVEAFIAFSLGASATYIVNDVIDRERDLLHPEKALRPIAAGLIGVRGALILWGVLLAAALLLSYSINPRFFLCVIIYAVVQIGYCLYLKGVALVDVFIVAMGFVIRVIAGGEAFGIVVSEWLLVSMLMVSLMLATGKRISEAALLNTVAKKHRASMDDFPPELLHDVLVITSAASLISYALYTVEQSRSLVYTVPIVTFGLFRYLHLAHQGKGDPTEAMTSDKWLGLTVLLWLGIVALIRYNYFV</sequence>
<evidence type="ECO:0000313" key="7">
    <source>
        <dbReference type="EMBL" id="KJU84491.1"/>
    </source>
</evidence>
<dbReference type="GO" id="GO:0016765">
    <property type="term" value="F:transferase activity, transferring alkyl or aryl (other than methyl) groups"/>
    <property type="evidence" value="ECO:0007669"/>
    <property type="project" value="InterPro"/>
</dbReference>
<comment type="caution">
    <text evidence="7">The sequence shown here is derived from an EMBL/GenBank/DDBJ whole genome shotgun (WGS) entry which is preliminary data.</text>
</comment>
<evidence type="ECO:0000256" key="5">
    <source>
        <dbReference type="ARBA" id="ARBA00023136"/>
    </source>
</evidence>
<keyword evidence="5 6" id="KW-0472">Membrane</keyword>
<evidence type="ECO:0000256" key="3">
    <source>
        <dbReference type="ARBA" id="ARBA00022692"/>
    </source>
</evidence>